<dbReference type="OrthoDB" id="10013600at2759"/>
<reference evidence="1" key="1">
    <citation type="submission" date="2021-02" db="EMBL/GenBank/DDBJ databases">
        <authorList>
            <person name="Nowell W R."/>
        </authorList>
    </citation>
    <scope>NUCLEOTIDE SEQUENCE</scope>
</reference>
<dbReference type="EMBL" id="CAJNOJ010000053">
    <property type="protein sequence ID" value="CAF0970886.1"/>
    <property type="molecule type" value="Genomic_DNA"/>
</dbReference>
<evidence type="ECO:0000313" key="2">
    <source>
        <dbReference type="Proteomes" id="UP000663852"/>
    </source>
</evidence>
<organism evidence="1 2">
    <name type="scientific">Adineta ricciae</name>
    <name type="common">Rotifer</name>
    <dbReference type="NCBI Taxonomy" id="249248"/>
    <lineage>
        <taxon>Eukaryota</taxon>
        <taxon>Metazoa</taxon>
        <taxon>Spiralia</taxon>
        <taxon>Gnathifera</taxon>
        <taxon>Rotifera</taxon>
        <taxon>Eurotatoria</taxon>
        <taxon>Bdelloidea</taxon>
        <taxon>Adinetida</taxon>
        <taxon>Adinetidae</taxon>
        <taxon>Adineta</taxon>
    </lineage>
</organism>
<comment type="caution">
    <text evidence="1">The sequence shown here is derived from an EMBL/GenBank/DDBJ whole genome shotgun (WGS) entry which is preliminary data.</text>
</comment>
<accession>A0A814EPQ6</accession>
<proteinExistence type="predicted"/>
<evidence type="ECO:0000313" key="1">
    <source>
        <dbReference type="EMBL" id="CAF0970886.1"/>
    </source>
</evidence>
<gene>
    <name evidence="1" type="ORF">EDS130_LOCUS13359</name>
</gene>
<dbReference type="AlphaFoldDB" id="A0A814EPQ6"/>
<dbReference type="Proteomes" id="UP000663852">
    <property type="component" value="Unassembled WGS sequence"/>
</dbReference>
<sequence>MLKNSNNAKHVVLRKQQVIITFLSSNYSILEFNPQLAGQDITPANLEFGTIVTRRRDRREKSFSGASMFHVSGNQSSSNAFHRSSFTAVNDELIPLTNQSSTLDPYQSSIEYRLQELTKRLTVLETKLTEDVSSVLTILQRQFPSAEPLNASA</sequence>
<protein>
    <submittedName>
        <fullName evidence="1">Uncharacterized protein</fullName>
    </submittedName>
</protein>
<name>A0A814EPQ6_ADIRI</name>